<dbReference type="InterPro" id="IPR011006">
    <property type="entry name" value="CheY-like_superfamily"/>
</dbReference>
<dbReference type="PATRIC" id="fig|2162.10.peg.1128"/>
<dbReference type="CDD" id="cd00156">
    <property type="entry name" value="REC"/>
    <property type="match status" value="1"/>
</dbReference>
<evidence type="ECO:0000256" key="7">
    <source>
        <dbReference type="SAM" id="Coils"/>
    </source>
</evidence>
<dbReference type="PANTHER" id="PTHR48111">
    <property type="entry name" value="REGULATOR OF RPOS"/>
    <property type="match status" value="1"/>
</dbReference>
<organism evidence="11 12">
    <name type="scientific">Methanobacterium formicicum</name>
    <dbReference type="NCBI Taxonomy" id="2162"/>
    <lineage>
        <taxon>Archaea</taxon>
        <taxon>Methanobacteriati</taxon>
        <taxon>Methanobacteriota</taxon>
        <taxon>Methanomada group</taxon>
        <taxon>Methanobacteria</taxon>
        <taxon>Methanobacteriales</taxon>
        <taxon>Methanobacteriaceae</taxon>
        <taxon>Methanobacterium</taxon>
    </lineage>
</organism>
<dbReference type="InterPro" id="IPR000700">
    <property type="entry name" value="PAS-assoc_C"/>
</dbReference>
<keyword evidence="12" id="KW-1185">Reference proteome</keyword>
<dbReference type="AlphaFoldDB" id="A0A0S4FNS7"/>
<proteinExistence type="predicted"/>
<accession>A0A0S4FNS7</accession>
<protein>
    <submittedName>
        <fullName evidence="11">PAS/PAC sensor protein</fullName>
    </submittedName>
</protein>
<evidence type="ECO:0000256" key="4">
    <source>
        <dbReference type="ARBA" id="ARBA00023125"/>
    </source>
</evidence>
<dbReference type="SUPFAM" id="SSF55785">
    <property type="entry name" value="PYP-like sensor domain (PAS domain)"/>
    <property type="match status" value="1"/>
</dbReference>
<dbReference type="GO" id="GO:0006355">
    <property type="term" value="P:regulation of DNA-templated transcription"/>
    <property type="evidence" value="ECO:0007669"/>
    <property type="project" value="TreeGrafter"/>
</dbReference>
<evidence type="ECO:0000259" key="9">
    <source>
        <dbReference type="PROSITE" id="PS50112"/>
    </source>
</evidence>
<dbReference type="InterPro" id="IPR001610">
    <property type="entry name" value="PAC"/>
</dbReference>
<dbReference type="GO" id="GO:0000156">
    <property type="term" value="F:phosphorelay response regulator activity"/>
    <property type="evidence" value="ECO:0007669"/>
    <property type="project" value="TreeGrafter"/>
</dbReference>
<dbReference type="SMART" id="SM00091">
    <property type="entry name" value="PAS"/>
    <property type="match status" value="1"/>
</dbReference>
<keyword evidence="3" id="KW-0805">Transcription regulation</keyword>
<evidence type="ECO:0000256" key="6">
    <source>
        <dbReference type="PROSITE-ProRule" id="PRU00169"/>
    </source>
</evidence>
<dbReference type="PANTHER" id="PTHR48111:SF1">
    <property type="entry name" value="TWO-COMPONENT RESPONSE REGULATOR ORR33"/>
    <property type="match status" value="1"/>
</dbReference>
<keyword evidence="5" id="KW-0804">Transcription</keyword>
<evidence type="ECO:0000256" key="5">
    <source>
        <dbReference type="ARBA" id="ARBA00023163"/>
    </source>
</evidence>
<dbReference type="SMART" id="SM00086">
    <property type="entry name" value="PAC"/>
    <property type="match status" value="1"/>
</dbReference>
<dbReference type="InterPro" id="IPR039420">
    <property type="entry name" value="WalR-like"/>
</dbReference>
<dbReference type="Pfam" id="PF00072">
    <property type="entry name" value="Response_reg"/>
    <property type="match status" value="1"/>
</dbReference>
<feature type="domain" description="Response regulatory" evidence="8">
    <location>
        <begin position="14"/>
        <end position="131"/>
    </location>
</feature>
<dbReference type="SMART" id="SM00448">
    <property type="entry name" value="REC"/>
    <property type="match status" value="1"/>
</dbReference>
<evidence type="ECO:0000259" key="8">
    <source>
        <dbReference type="PROSITE" id="PS50110"/>
    </source>
</evidence>
<evidence type="ECO:0000256" key="2">
    <source>
        <dbReference type="ARBA" id="ARBA00023012"/>
    </source>
</evidence>
<dbReference type="InterPro" id="IPR035965">
    <property type="entry name" value="PAS-like_dom_sf"/>
</dbReference>
<keyword evidence="7" id="KW-0175">Coiled coil</keyword>
<dbReference type="GO" id="GO:0000976">
    <property type="term" value="F:transcription cis-regulatory region binding"/>
    <property type="evidence" value="ECO:0007669"/>
    <property type="project" value="TreeGrafter"/>
</dbReference>
<feature type="coiled-coil region" evidence="7">
    <location>
        <begin position="127"/>
        <end position="154"/>
    </location>
</feature>
<reference evidence="11" key="1">
    <citation type="submission" date="2014-09" db="EMBL/GenBank/DDBJ databases">
        <authorList>
            <person name="Wibberg D."/>
        </authorList>
    </citation>
    <scope>NUCLEOTIDE SEQUENCE [LARGE SCALE GENOMIC DNA]</scope>
    <source>
        <strain evidence="11">Mb9</strain>
    </source>
</reference>
<feature type="domain" description="PAS" evidence="9">
    <location>
        <begin position="144"/>
        <end position="214"/>
    </location>
</feature>
<gene>
    <name evidence="11" type="ORF">MB9_1081</name>
</gene>
<evidence type="ECO:0000313" key="11">
    <source>
        <dbReference type="EMBL" id="CEL24720.1"/>
    </source>
</evidence>
<dbReference type="Pfam" id="PF13426">
    <property type="entry name" value="PAS_9"/>
    <property type="match status" value="1"/>
</dbReference>
<name>A0A0S4FNS7_METFO</name>
<dbReference type="EMBL" id="LN734822">
    <property type="protein sequence ID" value="CEL24720.1"/>
    <property type="molecule type" value="Genomic_DNA"/>
</dbReference>
<dbReference type="GO" id="GO:0005829">
    <property type="term" value="C:cytosol"/>
    <property type="evidence" value="ECO:0007669"/>
    <property type="project" value="TreeGrafter"/>
</dbReference>
<feature type="domain" description="PAC" evidence="10">
    <location>
        <begin position="216"/>
        <end position="268"/>
    </location>
</feature>
<evidence type="ECO:0000256" key="1">
    <source>
        <dbReference type="ARBA" id="ARBA00022553"/>
    </source>
</evidence>
<dbReference type="PROSITE" id="PS50110">
    <property type="entry name" value="RESPONSE_REGULATORY"/>
    <property type="match status" value="1"/>
</dbReference>
<dbReference type="SUPFAM" id="SSF52172">
    <property type="entry name" value="CheY-like"/>
    <property type="match status" value="1"/>
</dbReference>
<dbReference type="Proteomes" id="UP000062768">
    <property type="component" value="Chromosome I"/>
</dbReference>
<keyword evidence="2" id="KW-0902">Two-component regulatory system</keyword>
<dbReference type="PROSITE" id="PS50113">
    <property type="entry name" value="PAC"/>
    <property type="match status" value="1"/>
</dbReference>
<keyword evidence="4" id="KW-0238">DNA-binding</keyword>
<dbReference type="Gene3D" id="3.30.450.20">
    <property type="entry name" value="PAS domain"/>
    <property type="match status" value="1"/>
</dbReference>
<evidence type="ECO:0000256" key="3">
    <source>
        <dbReference type="ARBA" id="ARBA00023015"/>
    </source>
</evidence>
<sequence length="305" mass="34841">MNSTVTIMYENPINLLLIEDNPGDMVLIREMLKDVQSIHFHFLHADNLQGGLTLLDKEEVDVLLLDLHLQDSHGIHTFITTNKKAPKTPIIILTGLADEELAIKAVSKGAQDYLVKGQIESQLLVKSIQYAMERKNIERKLRESEEKYRLMVEKAQSGVFLMDSHNKLTYVNQSIASLLGYKVSEMLQKDISHFTDRDGQKLIRYHLNQKESGSSNAYELKLQNKQGIYLHVLVSSTPLFKPDGNYLGAISILTDISSRKSVERSLMDALREKDENFFLIMGSMIEAMKPLIQNDYRDEHMDKFA</sequence>
<feature type="modified residue" description="4-aspartylphosphate" evidence="6">
    <location>
        <position position="66"/>
    </location>
</feature>
<dbReference type="CDD" id="cd00130">
    <property type="entry name" value="PAS"/>
    <property type="match status" value="1"/>
</dbReference>
<dbReference type="InterPro" id="IPR000014">
    <property type="entry name" value="PAS"/>
</dbReference>
<dbReference type="InterPro" id="IPR001789">
    <property type="entry name" value="Sig_transdc_resp-reg_receiver"/>
</dbReference>
<dbReference type="GO" id="GO:0032993">
    <property type="term" value="C:protein-DNA complex"/>
    <property type="evidence" value="ECO:0007669"/>
    <property type="project" value="TreeGrafter"/>
</dbReference>
<keyword evidence="1 6" id="KW-0597">Phosphoprotein</keyword>
<dbReference type="PROSITE" id="PS50112">
    <property type="entry name" value="PAS"/>
    <property type="match status" value="1"/>
</dbReference>
<dbReference type="NCBIfam" id="TIGR00229">
    <property type="entry name" value="sensory_box"/>
    <property type="match status" value="1"/>
</dbReference>
<evidence type="ECO:0000259" key="10">
    <source>
        <dbReference type="PROSITE" id="PS50113"/>
    </source>
</evidence>
<evidence type="ECO:0000313" key="12">
    <source>
        <dbReference type="Proteomes" id="UP000062768"/>
    </source>
</evidence>
<dbReference type="Gene3D" id="3.40.50.2300">
    <property type="match status" value="1"/>
</dbReference>